<dbReference type="RefSeq" id="WP_339095486.1">
    <property type="nucleotide sequence ID" value="NZ_CP149782.1"/>
</dbReference>
<dbReference type="EMBL" id="CP149782">
    <property type="protein sequence ID" value="WYF44267.1"/>
    <property type="molecule type" value="Genomic_DNA"/>
</dbReference>
<accession>A0AAU6Q1N1</accession>
<organism evidence="2">
    <name type="scientific">Deinococcus sp. VB142</name>
    <dbReference type="NCBI Taxonomy" id="3112952"/>
    <lineage>
        <taxon>Bacteria</taxon>
        <taxon>Thermotogati</taxon>
        <taxon>Deinococcota</taxon>
        <taxon>Deinococci</taxon>
        <taxon>Deinococcales</taxon>
        <taxon>Deinococcaceae</taxon>
        <taxon>Deinococcus</taxon>
    </lineage>
</organism>
<keyword evidence="2" id="KW-0378">Hydrolase</keyword>
<gene>
    <name evidence="2" type="ORF">WDJ50_12825</name>
</gene>
<dbReference type="GO" id="GO:0008233">
    <property type="term" value="F:peptidase activity"/>
    <property type="evidence" value="ECO:0007669"/>
    <property type="project" value="UniProtKB-KW"/>
</dbReference>
<feature type="domain" description="DUF2268" evidence="1">
    <location>
        <begin position="18"/>
        <end position="63"/>
    </location>
</feature>
<dbReference type="InterPro" id="IPR018728">
    <property type="entry name" value="DUF2268"/>
</dbReference>
<dbReference type="AlphaFoldDB" id="A0AAU6Q1N1"/>
<evidence type="ECO:0000313" key="2">
    <source>
        <dbReference type="EMBL" id="WYF44267.1"/>
    </source>
</evidence>
<reference evidence="2" key="1">
    <citation type="submission" date="2024-03" db="EMBL/GenBank/DDBJ databases">
        <title>Deinococcus weizhi sp. nov., isolated from human skin.</title>
        <authorList>
            <person name="Wei Z."/>
            <person name="Tian F."/>
            <person name="Yang C."/>
            <person name="Xin L.T."/>
            <person name="Wen Z.J."/>
            <person name="Lan K.C."/>
            <person name="Yu L."/>
            <person name="Zhe W."/>
            <person name="Dan F.D."/>
            <person name="Jun W."/>
            <person name="Rui Z."/>
            <person name="Yong X.J."/>
            <person name="Ting Y."/>
            <person name="Wei X."/>
            <person name="Xu Z.G."/>
            <person name="Xin Z."/>
            <person name="Dong F.G."/>
            <person name="Ni X.M."/>
            <person name="Zheng M.G."/>
            <person name="Chun Y."/>
            <person name="Qian W.X."/>
        </authorList>
    </citation>
    <scope>NUCLEOTIDE SEQUENCE</scope>
    <source>
        <strain evidence="2">VB142</strain>
    </source>
</reference>
<sequence>MSGAGGGRGTARPCSKLSWFFGSAEQQLPRWGGYALGYELVRRFLARAGENAVHHADTPASAFEGAWSRVELEIICRCSGKLRGLPARAAR</sequence>
<dbReference type="Pfam" id="PF10026">
    <property type="entry name" value="DUF2268"/>
    <property type="match status" value="1"/>
</dbReference>
<dbReference type="GO" id="GO:0006508">
    <property type="term" value="P:proteolysis"/>
    <property type="evidence" value="ECO:0007669"/>
    <property type="project" value="UniProtKB-KW"/>
</dbReference>
<proteinExistence type="predicted"/>
<keyword evidence="2" id="KW-0645">Protease</keyword>
<protein>
    <submittedName>
        <fullName evidence="2">DUF2268 domain-containing putative Zn-dependent protease</fullName>
    </submittedName>
</protein>
<evidence type="ECO:0000259" key="1">
    <source>
        <dbReference type="Pfam" id="PF10026"/>
    </source>
</evidence>
<name>A0AAU6Q1N1_9DEIO</name>